<keyword evidence="2" id="KW-1185">Reference proteome</keyword>
<dbReference type="AlphaFoldDB" id="A0A397NRP8"/>
<dbReference type="NCBIfam" id="TIGR02215">
    <property type="entry name" value="phage_chp_gp8"/>
    <property type="match status" value="1"/>
</dbReference>
<dbReference type="Gene3D" id="1.10.3230.30">
    <property type="entry name" value="Phage gp6-like head-tail connector protein"/>
    <property type="match status" value="1"/>
</dbReference>
<accession>A0A397NRP8</accession>
<dbReference type="CDD" id="cd08054">
    <property type="entry name" value="gp6"/>
    <property type="match status" value="1"/>
</dbReference>
<comment type="caution">
    <text evidence="1">The sequence shown here is derived from an EMBL/GenBank/DDBJ whole genome shotgun (WGS) entry which is preliminary data.</text>
</comment>
<organism evidence="1 2">
    <name type="scientific">Hephaestia caeni</name>
    <dbReference type="NCBI Taxonomy" id="645617"/>
    <lineage>
        <taxon>Bacteria</taxon>
        <taxon>Pseudomonadati</taxon>
        <taxon>Pseudomonadota</taxon>
        <taxon>Alphaproteobacteria</taxon>
        <taxon>Sphingomonadales</taxon>
        <taxon>Sphingomonadaceae</taxon>
        <taxon>Hephaestia</taxon>
    </lineage>
</organism>
<dbReference type="OrthoDB" id="8478788at2"/>
<evidence type="ECO:0000313" key="1">
    <source>
        <dbReference type="EMBL" id="RIA37867.1"/>
    </source>
</evidence>
<dbReference type="EMBL" id="QXDC01000004">
    <property type="protein sequence ID" value="RIA37867.1"/>
    <property type="molecule type" value="Genomic_DNA"/>
</dbReference>
<name>A0A397NRP8_9SPHN</name>
<proteinExistence type="predicted"/>
<evidence type="ECO:0000313" key="2">
    <source>
        <dbReference type="Proteomes" id="UP000266568"/>
    </source>
</evidence>
<sequence>MTIAANGPGDVTLGAEDRTAAVADMKALLRIATGDEDALIAAFIETALALAERFTGRVTIARTMTETVPATPAWQALGAMPVASIASVADADGTPLAADAYRIDIDADARGWVRVLDAGGDTLAHVTLSAGMATDWASLPAPMRQGAILLAAHLFVERDAVTPPPAAVTALWRPFRVMRLDAAARL</sequence>
<dbReference type="RefSeq" id="WP_119037113.1">
    <property type="nucleotide sequence ID" value="NZ_QXDC01000004.1"/>
</dbReference>
<dbReference type="Proteomes" id="UP000266568">
    <property type="component" value="Unassembled WGS sequence"/>
</dbReference>
<protein>
    <submittedName>
        <fullName evidence="1">Putative phiE125 gp8 family phage protein</fullName>
    </submittedName>
</protein>
<dbReference type="InterPro" id="IPR011738">
    <property type="entry name" value="Phage_CHP"/>
</dbReference>
<reference evidence="1 2" key="1">
    <citation type="submission" date="2018-08" db="EMBL/GenBank/DDBJ databases">
        <title>Genomic Encyclopedia of Type Strains, Phase IV (KMG-IV): sequencing the most valuable type-strain genomes for metagenomic binning, comparative biology and taxonomic classification.</title>
        <authorList>
            <person name="Goeker M."/>
        </authorList>
    </citation>
    <scope>NUCLEOTIDE SEQUENCE [LARGE SCALE GENOMIC DNA]</scope>
    <source>
        <strain evidence="1 2">DSM 25527</strain>
    </source>
</reference>
<gene>
    <name evidence="1" type="ORF">DFR49_3756</name>
</gene>